<proteinExistence type="predicted"/>
<feature type="compositionally biased region" description="Basic and acidic residues" evidence="1">
    <location>
        <begin position="136"/>
        <end position="163"/>
    </location>
</feature>
<feature type="region of interest" description="Disordered" evidence="1">
    <location>
        <begin position="98"/>
        <end position="175"/>
    </location>
</feature>
<sequence>MADTSALWQLRARQIQRYYHGHQLGAGKKTKAVNTAFRLCISSDDLSRAALISPDYTWGADDTELDWPTRWDTDMRSLRGTLNHATWKAFPMEANSKIPWAGAQGRGGVGGDKGSDDDKNNEETEGDNSNKPVIELPERQSVPHEDARPPADLDEKNSPRGETSDVGSGFSARDVAKFKRFLAQKQREREQNF</sequence>
<accession>A0AAJ0B1U4</accession>
<evidence type="ECO:0000313" key="2">
    <source>
        <dbReference type="EMBL" id="KAK1749650.1"/>
    </source>
</evidence>
<protein>
    <submittedName>
        <fullName evidence="2">Uncharacterized protein</fullName>
    </submittedName>
</protein>
<feature type="compositionally biased region" description="Basic and acidic residues" evidence="1">
    <location>
        <begin position="113"/>
        <end position="122"/>
    </location>
</feature>
<dbReference type="EMBL" id="MU839854">
    <property type="protein sequence ID" value="KAK1749650.1"/>
    <property type="molecule type" value="Genomic_DNA"/>
</dbReference>
<keyword evidence="3" id="KW-1185">Reference proteome</keyword>
<dbReference type="Proteomes" id="UP001239445">
    <property type="component" value="Unassembled WGS sequence"/>
</dbReference>
<evidence type="ECO:0000256" key="1">
    <source>
        <dbReference type="SAM" id="MobiDB-lite"/>
    </source>
</evidence>
<comment type="caution">
    <text evidence="2">The sequence shown here is derived from an EMBL/GenBank/DDBJ whole genome shotgun (WGS) entry which is preliminary data.</text>
</comment>
<name>A0AAJ0B1U4_9PEZI</name>
<reference evidence="2" key="1">
    <citation type="submission" date="2023-06" db="EMBL/GenBank/DDBJ databases">
        <title>Genome-scale phylogeny and comparative genomics of the fungal order Sordariales.</title>
        <authorList>
            <consortium name="Lawrence Berkeley National Laboratory"/>
            <person name="Hensen N."/>
            <person name="Bonometti L."/>
            <person name="Westerberg I."/>
            <person name="Brannstrom I.O."/>
            <person name="Guillou S."/>
            <person name="Cros-Aarteil S."/>
            <person name="Calhoun S."/>
            <person name="Haridas S."/>
            <person name="Kuo A."/>
            <person name="Mondo S."/>
            <person name="Pangilinan J."/>
            <person name="Riley R."/>
            <person name="Labutti K."/>
            <person name="Andreopoulos B."/>
            <person name="Lipzen A."/>
            <person name="Chen C."/>
            <person name="Yanf M."/>
            <person name="Daum C."/>
            <person name="Ng V."/>
            <person name="Clum A."/>
            <person name="Steindorff A."/>
            <person name="Ohm R."/>
            <person name="Martin F."/>
            <person name="Silar P."/>
            <person name="Natvig D."/>
            <person name="Lalanne C."/>
            <person name="Gautier V."/>
            <person name="Ament-Velasquez S.L."/>
            <person name="Kruys A."/>
            <person name="Hutchinson M.I."/>
            <person name="Powell A.J."/>
            <person name="Barry K."/>
            <person name="Miller A.N."/>
            <person name="Grigoriev I.V."/>
            <person name="Debuchy R."/>
            <person name="Gladieux P."/>
            <person name="Thoren M.H."/>
            <person name="Johannesson H."/>
        </authorList>
    </citation>
    <scope>NUCLEOTIDE SEQUENCE</scope>
    <source>
        <strain evidence="2">PSN4</strain>
    </source>
</reference>
<organism evidence="2 3">
    <name type="scientific">Echria macrotheca</name>
    <dbReference type="NCBI Taxonomy" id="438768"/>
    <lineage>
        <taxon>Eukaryota</taxon>
        <taxon>Fungi</taxon>
        <taxon>Dikarya</taxon>
        <taxon>Ascomycota</taxon>
        <taxon>Pezizomycotina</taxon>
        <taxon>Sordariomycetes</taxon>
        <taxon>Sordariomycetidae</taxon>
        <taxon>Sordariales</taxon>
        <taxon>Schizotheciaceae</taxon>
        <taxon>Echria</taxon>
    </lineage>
</organism>
<evidence type="ECO:0000313" key="3">
    <source>
        <dbReference type="Proteomes" id="UP001239445"/>
    </source>
</evidence>
<dbReference type="AlphaFoldDB" id="A0AAJ0B1U4"/>
<gene>
    <name evidence="2" type="ORF">QBC47DRAFT_418805</name>
</gene>